<feature type="region of interest" description="Disordered" evidence="1">
    <location>
        <begin position="88"/>
        <end position="108"/>
    </location>
</feature>
<dbReference type="EMBL" id="JARBDR010000440">
    <property type="protein sequence ID" value="KAJ8312717.1"/>
    <property type="molecule type" value="Genomic_DNA"/>
</dbReference>
<evidence type="ECO:0000313" key="2">
    <source>
        <dbReference type="EMBL" id="KAJ8312717.1"/>
    </source>
</evidence>
<accession>A0ABQ9FA57</accession>
<comment type="caution">
    <text evidence="2">The sequence shown here is derived from an EMBL/GenBank/DDBJ whole genome shotgun (WGS) entry which is preliminary data.</text>
</comment>
<protein>
    <submittedName>
        <fullName evidence="2">Uncharacterized protein</fullName>
    </submittedName>
</protein>
<evidence type="ECO:0000313" key="3">
    <source>
        <dbReference type="Proteomes" id="UP001217089"/>
    </source>
</evidence>
<evidence type="ECO:0000256" key="1">
    <source>
        <dbReference type="SAM" id="MobiDB-lite"/>
    </source>
</evidence>
<gene>
    <name evidence="2" type="ORF">KUTeg_010090</name>
</gene>
<sequence>MNTEDLSIKFVQTRTCQQLLMEFPQGKFLELITPYMTYTSKSTCNYASVNIIKCQVDLPPKHNIIYFLVSDLLWITLCSAYLVTSKQPLTSKSSRSQQNIHRAFTPEI</sequence>
<reference evidence="2 3" key="1">
    <citation type="submission" date="2022-12" db="EMBL/GenBank/DDBJ databases">
        <title>Chromosome-level genome of Tegillarca granosa.</title>
        <authorList>
            <person name="Kim J."/>
        </authorList>
    </citation>
    <scope>NUCLEOTIDE SEQUENCE [LARGE SCALE GENOMIC DNA]</scope>
    <source>
        <strain evidence="2">Teg-2019</strain>
        <tissue evidence="2">Adductor muscle</tissue>
    </source>
</reference>
<keyword evidence="3" id="KW-1185">Reference proteome</keyword>
<dbReference type="Proteomes" id="UP001217089">
    <property type="component" value="Unassembled WGS sequence"/>
</dbReference>
<feature type="compositionally biased region" description="Polar residues" evidence="1">
    <location>
        <begin position="88"/>
        <end position="100"/>
    </location>
</feature>
<proteinExistence type="predicted"/>
<organism evidence="2 3">
    <name type="scientific">Tegillarca granosa</name>
    <name type="common">Malaysian cockle</name>
    <name type="synonym">Anadara granosa</name>
    <dbReference type="NCBI Taxonomy" id="220873"/>
    <lineage>
        <taxon>Eukaryota</taxon>
        <taxon>Metazoa</taxon>
        <taxon>Spiralia</taxon>
        <taxon>Lophotrochozoa</taxon>
        <taxon>Mollusca</taxon>
        <taxon>Bivalvia</taxon>
        <taxon>Autobranchia</taxon>
        <taxon>Pteriomorphia</taxon>
        <taxon>Arcoida</taxon>
        <taxon>Arcoidea</taxon>
        <taxon>Arcidae</taxon>
        <taxon>Tegillarca</taxon>
    </lineage>
</organism>
<name>A0ABQ9FA57_TEGGR</name>